<name>A0ABD2VXZ0_9HYME</name>
<keyword evidence="3" id="KW-1185">Reference proteome</keyword>
<comment type="caution">
    <text evidence="2">The sequence shown here is derived from an EMBL/GenBank/DDBJ whole genome shotgun (WGS) entry which is preliminary data.</text>
</comment>
<reference evidence="2 3" key="1">
    <citation type="journal article" date="2024" name="bioRxiv">
        <title>A reference genome for Trichogramma kaykai: A tiny desert-dwelling parasitoid wasp with competing sex-ratio distorters.</title>
        <authorList>
            <person name="Culotta J."/>
            <person name="Lindsey A.R."/>
        </authorList>
    </citation>
    <scope>NUCLEOTIDE SEQUENCE [LARGE SCALE GENOMIC DNA]</scope>
    <source>
        <strain evidence="2 3">KSX58</strain>
    </source>
</reference>
<gene>
    <name evidence="2" type="ORF">TKK_019007</name>
</gene>
<evidence type="ECO:0000256" key="1">
    <source>
        <dbReference type="SAM" id="MobiDB-lite"/>
    </source>
</evidence>
<evidence type="ECO:0000313" key="3">
    <source>
        <dbReference type="Proteomes" id="UP001627154"/>
    </source>
</evidence>
<evidence type="ECO:0000313" key="2">
    <source>
        <dbReference type="EMBL" id="KAL3385443.1"/>
    </source>
</evidence>
<protein>
    <submittedName>
        <fullName evidence="2">Uncharacterized protein</fullName>
    </submittedName>
</protein>
<dbReference type="Proteomes" id="UP001627154">
    <property type="component" value="Unassembled WGS sequence"/>
</dbReference>
<proteinExistence type="predicted"/>
<sequence length="79" mass="9348">MATNGNDEYFPEPSEDSWEADSAKDYLKSISNMDERREKLCQGYVEQRWATDNDFITLMNCESLFPSDEDKRYFTNEDN</sequence>
<dbReference type="EMBL" id="JBJJXI010000157">
    <property type="protein sequence ID" value="KAL3385443.1"/>
    <property type="molecule type" value="Genomic_DNA"/>
</dbReference>
<feature type="compositionally biased region" description="Acidic residues" evidence="1">
    <location>
        <begin position="9"/>
        <end position="19"/>
    </location>
</feature>
<feature type="region of interest" description="Disordered" evidence="1">
    <location>
        <begin position="1"/>
        <end position="21"/>
    </location>
</feature>
<accession>A0ABD2VXZ0</accession>
<dbReference type="AlphaFoldDB" id="A0ABD2VXZ0"/>
<organism evidence="2 3">
    <name type="scientific">Trichogramma kaykai</name>
    <dbReference type="NCBI Taxonomy" id="54128"/>
    <lineage>
        <taxon>Eukaryota</taxon>
        <taxon>Metazoa</taxon>
        <taxon>Ecdysozoa</taxon>
        <taxon>Arthropoda</taxon>
        <taxon>Hexapoda</taxon>
        <taxon>Insecta</taxon>
        <taxon>Pterygota</taxon>
        <taxon>Neoptera</taxon>
        <taxon>Endopterygota</taxon>
        <taxon>Hymenoptera</taxon>
        <taxon>Apocrita</taxon>
        <taxon>Proctotrupomorpha</taxon>
        <taxon>Chalcidoidea</taxon>
        <taxon>Trichogrammatidae</taxon>
        <taxon>Trichogramma</taxon>
    </lineage>
</organism>